<evidence type="ECO:0000256" key="13">
    <source>
        <dbReference type="SAM" id="SignalP"/>
    </source>
</evidence>
<evidence type="ECO:0000256" key="12">
    <source>
        <dbReference type="SAM" id="Phobius"/>
    </source>
</evidence>
<dbReference type="Pfam" id="PF08205">
    <property type="entry name" value="C2-set_2"/>
    <property type="match status" value="1"/>
</dbReference>
<keyword evidence="3 12" id="KW-0812">Transmembrane</keyword>
<dbReference type="InterPro" id="IPR048679">
    <property type="entry name" value="ICAM1_3_5_D2"/>
</dbReference>
<dbReference type="InterPro" id="IPR003987">
    <property type="entry name" value="ICAM_VCAM_N"/>
</dbReference>
<evidence type="ECO:0000256" key="11">
    <source>
        <dbReference type="ARBA" id="ARBA00023319"/>
    </source>
</evidence>
<dbReference type="Pfam" id="PF13927">
    <property type="entry name" value="Ig_3"/>
    <property type="match status" value="1"/>
</dbReference>
<dbReference type="InterPro" id="IPR047012">
    <property type="entry name" value="ICAM_VCAM"/>
</dbReference>
<dbReference type="Pfam" id="PF03921">
    <property type="entry name" value="ICAM_N"/>
    <property type="match status" value="1"/>
</dbReference>
<keyword evidence="7 12" id="KW-1133">Transmembrane helix</keyword>
<comment type="subcellular location">
    <subcellularLocation>
        <location evidence="1">Membrane</location>
        <topology evidence="1">Single-pass type I membrane protein</topology>
    </subcellularLocation>
</comment>
<dbReference type="Ensembl" id="ENSTMTT00000004769.1">
    <property type="protein sequence ID" value="ENSTMTP00000004616.1"/>
    <property type="gene ID" value="ENSTMTG00000003427.1"/>
</dbReference>
<evidence type="ECO:0000256" key="7">
    <source>
        <dbReference type="ARBA" id="ARBA00022989"/>
    </source>
</evidence>
<dbReference type="InterPro" id="IPR036179">
    <property type="entry name" value="Ig-like_dom_sf"/>
</dbReference>
<dbReference type="InterPro" id="IPR003599">
    <property type="entry name" value="Ig_sub"/>
</dbReference>
<keyword evidence="8 12" id="KW-0472">Membrane</keyword>
<dbReference type="Proteomes" id="UP000472274">
    <property type="component" value="Unplaced"/>
</dbReference>
<evidence type="ECO:0000256" key="5">
    <source>
        <dbReference type="ARBA" id="ARBA00022737"/>
    </source>
</evidence>
<evidence type="ECO:0000256" key="10">
    <source>
        <dbReference type="ARBA" id="ARBA00023180"/>
    </source>
</evidence>
<dbReference type="GO" id="GO:0005178">
    <property type="term" value="F:integrin binding"/>
    <property type="evidence" value="ECO:0007669"/>
    <property type="project" value="InterPro"/>
</dbReference>
<dbReference type="FunFam" id="2.60.40.10:FF:000338">
    <property type="entry name" value="intercellular adhesion molecule 5"/>
    <property type="match status" value="1"/>
</dbReference>
<dbReference type="PROSITE" id="PS50835">
    <property type="entry name" value="IG_LIKE"/>
    <property type="match status" value="3"/>
</dbReference>
<keyword evidence="4 13" id="KW-0732">Signal</keyword>
<dbReference type="PRINTS" id="PR01472">
    <property type="entry name" value="ICAMVCAM1"/>
</dbReference>
<dbReference type="InterPro" id="IPR013768">
    <property type="entry name" value="ICAM_N"/>
</dbReference>
<evidence type="ECO:0000313" key="16">
    <source>
        <dbReference type="Proteomes" id="UP000472274"/>
    </source>
</evidence>
<dbReference type="InterPro" id="IPR007110">
    <property type="entry name" value="Ig-like_dom"/>
</dbReference>
<dbReference type="SUPFAM" id="SSF48726">
    <property type="entry name" value="Immunoglobulin"/>
    <property type="match status" value="8"/>
</dbReference>
<evidence type="ECO:0000256" key="3">
    <source>
        <dbReference type="ARBA" id="ARBA00022692"/>
    </source>
</evidence>
<evidence type="ECO:0000256" key="6">
    <source>
        <dbReference type="ARBA" id="ARBA00022889"/>
    </source>
</evidence>
<dbReference type="InterPro" id="IPR003598">
    <property type="entry name" value="Ig_sub2"/>
</dbReference>
<dbReference type="Pfam" id="PF21146">
    <property type="entry name" value="ICAM1_3_5_D2"/>
    <property type="match status" value="1"/>
</dbReference>
<evidence type="ECO:0000313" key="15">
    <source>
        <dbReference type="Ensembl" id="ENSTMTP00000004616.1"/>
    </source>
</evidence>
<dbReference type="GeneTree" id="ENSGT00940000159005"/>
<gene>
    <name evidence="15" type="primary">ICAM5</name>
</gene>
<evidence type="ECO:0000256" key="4">
    <source>
        <dbReference type="ARBA" id="ARBA00022729"/>
    </source>
</evidence>
<dbReference type="AlphaFoldDB" id="A0A674I5I0"/>
<dbReference type="GO" id="GO:0006955">
    <property type="term" value="P:immune response"/>
    <property type="evidence" value="ECO:0007669"/>
    <property type="project" value="UniProtKB-ARBA"/>
</dbReference>
<keyword evidence="5" id="KW-0677">Repeat</keyword>
<dbReference type="CTD" id="7087"/>
<dbReference type="GO" id="GO:0005886">
    <property type="term" value="C:plasma membrane"/>
    <property type="evidence" value="ECO:0007669"/>
    <property type="project" value="TreeGrafter"/>
</dbReference>
<dbReference type="GeneID" id="112120282"/>
<dbReference type="InParanoid" id="A0A674I5I0"/>
<feature type="domain" description="Ig-like" evidence="14">
    <location>
        <begin position="642"/>
        <end position="727"/>
    </location>
</feature>
<feature type="transmembrane region" description="Helical" evidence="12">
    <location>
        <begin position="731"/>
        <end position="755"/>
    </location>
</feature>
<dbReference type="Pfam" id="PF13895">
    <property type="entry name" value="Ig_2"/>
    <property type="match status" value="1"/>
</dbReference>
<dbReference type="FunFam" id="2.60.40.10:FF:000194">
    <property type="entry name" value="Intercellular adhesion molecule 1"/>
    <property type="match status" value="1"/>
</dbReference>
<feature type="domain" description="Ig-like" evidence="14">
    <location>
        <begin position="402"/>
        <end position="478"/>
    </location>
</feature>
<evidence type="ECO:0000256" key="1">
    <source>
        <dbReference type="ARBA" id="ARBA00004479"/>
    </source>
</evidence>
<dbReference type="InterPro" id="IPR013783">
    <property type="entry name" value="Ig-like_fold"/>
</dbReference>
<dbReference type="Gene3D" id="2.60.40.10">
    <property type="entry name" value="Immunoglobulins"/>
    <property type="match status" value="8"/>
</dbReference>
<keyword evidence="6" id="KW-0130">Cell adhesion</keyword>
<accession>A0A674I5I0</accession>
<reference evidence="15" key="1">
    <citation type="submission" date="2025-08" db="UniProtKB">
        <authorList>
            <consortium name="Ensembl"/>
        </authorList>
    </citation>
    <scope>IDENTIFICATION</scope>
</reference>
<dbReference type="RefSeq" id="XP_024075089.2">
    <property type="nucleotide sequence ID" value="XM_024219321.2"/>
</dbReference>
<evidence type="ECO:0000256" key="8">
    <source>
        <dbReference type="ARBA" id="ARBA00023136"/>
    </source>
</evidence>
<feature type="domain" description="Ig-like" evidence="14">
    <location>
        <begin position="483"/>
        <end position="637"/>
    </location>
</feature>
<comment type="similarity">
    <text evidence="2">Belongs to the immunoglobulin superfamily. ICAM family.</text>
</comment>
<dbReference type="FunFam" id="2.60.40.10:FF:000641">
    <property type="entry name" value="Intercellular adhesion molecule 1"/>
    <property type="match status" value="2"/>
</dbReference>
<dbReference type="InterPro" id="IPR013162">
    <property type="entry name" value="CD80_C2-set"/>
</dbReference>
<evidence type="ECO:0000256" key="2">
    <source>
        <dbReference type="ARBA" id="ARBA00005925"/>
    </source>
</evidence>
<name>A0A674I5I0_9SAUR</name>
<dbReference type="PANTHER" id="PTHR13771:SF9">
    <property type="entry name" value="INTERCELLULAR ADHESION MOLECULE 5"/>
    <property type="match status" value="1"/>
</dbReference>
<keyword evidence="11" id="KW-0393">Immunoglobulin domain</keyword>
<evidence type="ECO:0000256" key="9">
    <source>
        <dbReference type="ARBA" id="ARBA00023157"/>
    </source>
</evidence>
<dbReference type="GO" id="GO:1901701">
    <property type="term" value="P:cellular response to oxygen-containing compound"/>
    <property type="evidence" value="ECO:0007669"/>
    <property type="project" value="UniProtKB-ARBA"/>
</dbReference>
<keyword evidence="9" id="KW-1015">Disulfide bond</keyword>
<proteinExistence type="inferred from homology"/>
<dbReference type="SMART" id="SM00409">
    <property type="entry name" value="IG"/>
    <property type="match status" value="5"/>
</dbReference>
<organism evidence="15 16">
    <name type="scientific">Terrapene triunguis</name>
    <name type="common">Three-toed box turtle</name>
    <dbReference type="NCBI Taxonomy" id="2587831"/>
    <lineage>
        <taxon>Eukaryota</taxon>
        <taxon>Metazoa</taxon>
        <taxon>Chordata</taxon>
        <taxon>Craniata</taxon>
        <taxon>Vertebrata</taxon>
        <taxon>Euteleostomi</taxon>
        <taxon>Archelosauria</taxon>
        <taxon>Testudinata</taxon>
        <taxon>Testudines</taxon>
        <taxon>Cryptodira</taxon>
        <taxon>Durocryptodira</taxon>
        <taxon>Testudinoidea</taxon>
        <taxon>Emydidae</taxon>
        <taxon>Terrapene</taxon>
    </lineage>
</organism>
<protein>
    <submittedName>
        <fullName evidence="15">Intercellular adhesion molecule 5</fullName>
    </submittedName>
</protein>
<dbReference type="PANTHER" id="PTHR13771">
    <property type="entry name" value="INTERCELLULAR ADHESION MOLECULE"/>
    <property type="match status" value="1"/>
</dbReference>
<dbReference type="GO" id="GO:0098609">
    <property type="term" value="P:cell-cell adhesion"/>
    <property type="evidence" value="ECO:0007669"/>
    <property type="project" value="InterPro"/>
</dbReference>
<evidence type="ECO:0000259" key="14">
    <source>
        <dbReference type="PROSITE" id="PS50835"/>
    </source>
</evidence>
<feature type="chain" id="PRO_5025637797" evidence="13">
    <location>
        <begin position="22"/>
        <end position="793"/>
    </location>
</feature>
<feature type="signal peptide" evidence="13">
    <location>
        <begin position="1"/>
        <end position="21"/>
    </location>
</feature>
<dbReference type="SMART" id="SM00408">
    <property type="entry name" value="IGc2"/>
    <property type="match status" value="4"/>
</dbReference>
<sequence length="793" mass="85403">MRLRQLGALLLLLALPGAAEQSFNVSVWLEDAVVEHGGSIWLNCSHTCQDPGARGGLETSLKKAEHKKGSRWMAQELVNIREWVSVVQCYINCYRKTTVAYANITTYQVPERVVLEPLPEMELGRAYNLTCRVLNVAPVTHLSVTLRQGGRTLHTETFQNRTGTGPDNVTVTHKITPQRQDHGQEITCHTALDLTPHGQLFQNSSPAVELRVFDLPEEPRLQISHYIEVGTRAPARCRVAGVFPAAGEARFNLSFGGESLNFTVTTSGDTATAQGEVRSPSPGWHQLNCTVSVGPVCRSAGQSVLVYRFPQPVLEIDQPQALANRNVSITCHSPASQPPGTTLQLRDAERTLASGHPPRLQLTLTTRKGDNRRQFTCEGNLTLGNHSLVKNTSAQLAVLYAPTLDEPGCPSHQTWLEGTPQQLACEADGNPTPEVSCSKDSPVYATGGVQNVTRGHAGLYRCRATNAHGTAGRNVTIHVEYGPEIDDAGCAGTRTWVEGTEQSLACLARGNPAPAVVCTKDGVPYDVGVQHRVAREHAGTYHCNATNARGSVSWDVTVQVEYKPTMDESSCPSTQAWLEGTLHTLACEADGIRVPCTKEGAAEEFGGERNVSRNDSGTYQCTARNRHGSATRVVTVRVEYRPVVLLLAISPSATVPRGASFNISCRAEGSPAPAYRWTVPPAPNVHCSADNSTVSVAGADRHNRGVYVCRVSNAHGQHLGQVQIQVTDHRFIIAALIAGAAVLLLGGTAGLVYYLKSTACKKGEYNVQDAESSSKAACLGRDAAVYGIQLTQT</sequence>
<keyword evidence="10" id="KW-0325">Glycoprotein</keyword>
<keyword evidence="16" id="KW-1185">Reference proteome</keyword>
<reference evidence="15" key="2">
    <citation type="submission" date="2025-09" db="UniProtKB">
        <authorList>
            <consortium name="Ensembl"/>
        </authorList>
    </citation>
    <scope>IDENTIFICATION</scope>
</reference>